<evidence type="ECO:0000313" key="3">
    <source>
        <dbReference type="Proteomes" id="UP000269208"/>
    </source>
</evidence>
<dbReference type="AlphaFoldDB" id="A0A447U953"/>
<gene>
    <name evidence="2" type="ORF">NCTC6754_08055</name>
</gene>
<reference evidence="2 3" key="1">
    <citation type="submission" date="2018-12" db="EMBL/GenBank/DDBJ databases">
        <authorList>
            <consortium name="Pathogen Informatics"/>
        </authorList>
    </citation>
    <scope>NUCLEOTIDE SEQUENCE [LARGE SCALE GENOMIC DNA]</scope>
    <source>
        <strain evidence="2 3">NCTC6754</strain>
    </source>
</reference>
<name>A0A447U953_SALET</name>
<dbReference type="EMBL" id="LR134190">
    <property type="protein sequence ID" value="VEB62655.1"/>
    <property type="molecule type" value="Genomic_DNA"/>
</dbReference>
<dbReference type="Proteomes" id="UP000269208">
    <property type="component" value="Chromosome"/>
</dbReference>
<protein>
    <submittedName>
        <fullName evidence="2">Uncharacterized protein</fullName>
    </submittedName>
</protein>
<organism evidence="2 3">
    <name type="scientific">Salmonella enterica I</name>
    <dbReference type="NCBI Taxonomy" id="59201"/>
    <lineage>
        <taxon>Bacteria</taxon>
        <taxon>Pseudomonadati</taxon>
        <taxon>Pseudomonadota</taxon>
        <taxon>Gammaproteobacteria</taxon>
        <taxon>Enterobacterales</taxon>
        <taxon>Enterobacteriaceae</taxon>
        <taxon>Salmonella</taxon>
    </lineage>
</organism>
<feature type="compositionally biased region" description="Basic and acidic residues" evidence="1">
    <location>
        <begin position="76"/>
        <end position="91"/>
    </location>
</feature>
<feature type="region of interest" description="Disordered" evidence="1">
    <location>
        <begin position="67"/>
        <end position="98"/>
    </location>
</feature>
<proteinExistence type="predicted"/>
<accession>A0A447U953</accession>
<evidence type="ECO:0000313" key="2">
    <source>
        <dbReference type="EMBL" id="VEB62655.1"/>
    </source>
</evidence>
<sequence>MLRGSFNFTVSLIEQFYQHFTGHELGDRSDTNDRIKLWTNIIARSGVTETTKHALIAVDHHQRHACGAATHKRYARHNDQRYQRQKPDRQSAEPPGQK</sequence>
<evidence type="ECO:0000256" key="1">
    <source>
        <dbReference type="SAM" id="MobiDB-lite"/>
    </source>
</evidence>